<organism evidence="2 3">
    <name type="scientific">Ramazzottius varieornatus</name>
    <name type="common">Water bear</name>
    <name type="synonym">Tardigrade</name>
    <dbReference type="NCBI Taxonomy" id="947166"/>
    <lineage>
        <taxon>Eukaryota</taxon>
        <taxon>Metazoa</taxon>
        <taxon>Ecdysozoa</taxon>
        <taxon>Tardigrada</taxon>
        <taxon>Eutardigrada</taxon>
        <taxon>Parachela</taxon>
        <taxon>Hypsibioidea</taxon>
        <taxon>Ramazzottiidae</taxon>
        <taxon>Ramazzottius</taxon>
    </lineage>
</organism>
<evidence type="ECO:0000313" key="2">
    <source>
        <dbReference type="EMBL" id="GAU94702.1"/>
    </source>
</evidence>
<comment type="caution">
    <text evidence="2">The sequence shown here is derived from an EMBL/GenBank/DDBJ whole genome shotgun (WGS) entry which is preliminary data.</text>
</comment>
<evidence type="ECO:0000256" key="1">
    <source>
        <dbReference type="SAM" id="MobiDB-lite"/>
    </source>
</evidence>
<sequence length="71" mass="7899">MFGLASNGEGGKLNLLKLPHVPDKIGKLNPQAAMTQQPKTTKKRQSTFTQHRTPLSFFDGNAFLYSTTVHR</sequence>
<dbReference type="EMBL" id="BDGG01000002">
    <property type="protein sequence ID" value="GAU94702.1"/>
    <property type="molecule type" value="Genomic_DNA"/>
</dbReference>
<dbReference type="Proteomes" id="UP000186922">
    <property type="component" value="Unassembled WGS sequence"/>
</dbReference>
<proteinExistence type="predicted"/>
<protein>
    <submittedName>
        <fullName evidence="2">Uncharacterized protein</fullName>
    </submittedName>
</protein>
<accession>A0A1D1V413</accession>
<reference evidence="2 3" key="1">
    <citation type="journal article" date="2016" name="Nat. Commun.">
        <title>Extremotolerant tardigrade genome and improved radiotolerance of human cultured cells by tardigrade-unique protein.</title>
        <authorList>
            <person name="Hashimoto T."/>
            <person name="Horikawa D.D."/>
            <person name="Saito Y."/>
            <person name="Kuwahara H."/>
            <person name="Kozuka-Hata H."/>
            <person name="Shin-I T."/>
            <person name="Minakuchi Y."/>
            <person name="Ohishi K."/>
            <person name="Motoyama A."/>
            <person name="Aizu T."/>
            <person name="Enomoto A."/>
            <person name="Kondo K."/>
            <person name="Tanaka S."/>
            <person name="Hara Y."/>
            <person name="Koshikawa S."/>
            <person name="Sagara H."/>
            <person name="Miura T."/>
            <person name="Yokobori S."/>
            <person name="Miyagawa K."/>
            <person name="Suzuki Y."/>
            <person name="Kubo T."/>
            <person name="Oyama M."/>
            <person name="Kohara Y."/>
            <person name="Fujiyama A."/>
            <person name="Arakawa K."/>
            <person name="Katayama T."/>
            <person name="Toyoda A."/>
            <person name="Kunieda T."/>
        </authorList>
    </citation>
    <scope>NUCLEOTIDE SEQUENCE [LARGE SCALE GENOMIC DNA]</scope>
    <source>
        <strain evidence="2 3">YOKOZUNA-1</strain>
    </source>
</reference>
<feature type="region of interest" description="Disordered" evidence="1">
    <location>
        <begin position="24"/>
        <end position="51"/>
    </location>
</feature>
<evidence type="ECO:0000313" key="3">
    <source>
        <dbReference type="Proteomes" id="UP000186922"/>
    </source>
</evidence>
<gene>
    <name evidence="2" type="primary">RvY_06427-1</name>
    <name evidence="2" type="synonym">RvY_06427.1</name>
    <name evidence="2" type="ORF">RvY_06427</name>
</gene>
<keyword evidence="3" id="KW-1185">Reference proteome</keyword>
<name>A0A1D1V413_RAMVA</name>
<dbReference type="AlphaFoldDB" id="A0A1D1V413"/>